<reference evidence="2 3" key="1">
    <citation type="submission" date="2016-07" db="EMBL/GenBank/DDBJ databases">
        <title>Draft genome of Scalindua rubra, obtained from a brine-seawater interface in the Red Sea, sheds light on salt adaptation in anammox bacteria.</title>
        <authorList>
            <person name="Speth D.R."/>
            <person name="Lagkouvardos I."/>
            <person name="Wang Y."/>
            <person name="Qian P.-Y."/>
            <person name="Dutilh B.E."/>
            <person name="Jetten M.S."/>
        </authorList>
    </citation>
    <scope>NUCLEOTIDE SEQUENCE [LARGE SCALE GENOMIC DNA]</scope>
    <source>
        <strain evidence="2">BSI-1</strain>
    </source>
</reference>
<dbReference type="AlphaFoldDB" id="A0A1E3X8K9"/>
<sequence length="110" mass="12645">MKLPNADKARVDKTKITEYLLNKSHPDGCSKASFFCQFGFTLENWEIFAQSLCRHAKSHNVTKVVESKYGTRYSIDGYLETPDGRNPEVRSIWITEKQSTIPRLITVHPK</sequence>
<dbReference type="Pfam" id="PF21814">
    <property type="entry name" value="DUF6883"/>
    <property type="match status" value="1"/>
</dbReference>
<evidence type="ECO:0000313" key="2">
    <source>
        <dbReference type="EMBL" id="ODS31960.1"/>
    </source>
</evidence>
<gene>
    <name evidence="2" type="ORF">SCARUB_02933</name>
</gene>
<evidence type="ECO:0000259" key="1">
    <source>
        <dbReference type="Pfam" id="PF21814"/>
    </source>
</evidence>
<dbReference type="InterPro" id="IPR049250">
    <property type="entry name" value="DUF6883"/>
</dbReference>
<protein>
    <recommendedName>
        <fullName evidence="1">DUF6883 domain-containing protein</fullName>
    </recommendedName>
</protein>
<feature type="domain" description="DUF6883" evidence="1">
    <location>
        <begin position="2"/>
        <end position="109"/>
    </location>
</feature>
<dbReference type="EMBL" id="MAYW01000085">
    <property type="protein sequence ID" value="ODS31960.1"/>
    <property type="molecule type" value="Genomic_DNA"/>
</dbReference>
<organism evidence="2 3">
    <name type="scientific">Candidatus Scalindua rubra</name>
    <dbReference type="NCBI Taxonomy" id="1872076"/>
    <lineage>
        <taxon>Bacteria</taxon>
        <taxon>Pseudomonadati</taxon>
        <taxon>Planctomycetota</taxon>
        <taxon>Candidatus Brocadiia</taxon>
        <taxon>Candidatus Brocadiales</taxon>
        <taxon>Candidatus Scalinduaceae</taxon>
        <taxon>Candidatus Scalindua</taxon>
    </lineage>
</organism>
<dbReference type="Proteomes" id="UP000094056">
    <property type="component" value="Unassembled WGS sequence"/>
</dbReference>
<comment type="caution">
    <text evidence="2">The sequence shown here is derived from an EMBL/GenBank/DDBJ whole genome shotgun (WGS) entry which is preliminary data.</text>
</comment>
<accession>A0A1E3X8K9</accession>
<evidence type="ECO:0000313" key="3">
    <source>
        <dbReference type="Proteomes" id="UP000094056"/>
    </source>
</evidence>
<name>A0A1E3X8K9_9BACT</name>
<proteinExistence type="predicted"/>